<dbReference type="InterPro" id="IPR003594">
    <property type="entry name" value="HATPase_dom"/>
</dbReference>
<protein>
    <recommendedName>
        <fullName evidence="2">histidine kinase</fullName>
        <ecNumber evidence="2">2.7.13.3</ecNumber>
    </recommendedName>
</protein>
<dbReference type="SMART" id="SM00086">
    <property type="entry name" value="PAC"/>
    <property type="match status" value="2"/>
</dbReference>
<evidence type="ECO:0000256" key="3">
    <source>
        <dbReference type="ARBA" id="ARBA00022553"/>
    </source>
</evidence>
<dbReference type="InterPro" id="IPR003661">
    <property type="entry name" value="HisK_dim/P_dom"/>
</dbReference>
<dbReference type="Pfam" id="PF02518">
    <property type="entry name" value="HATPase_c"/>
    <property type="match status" value="1"/>
</dbReference>
<dbReference type="InterPro" id="IPR001610">
    <property type="entry name" value="PAC"/>
</dbReference>
<dbReference type="InterPro" id="IPR000014">
    <property type="entry name" value="PAS"/>
</dbReference>
<evidence type="ECO:0000256" key="2">
    <source>
        <dbReference type="ARBA" id="ARBA00012438"/>
    </source>
</evidence>
<dbReference type="PROSITE" id="PS50113">
    <property type="entry name" value="PAC"/>
    <property type="match status" value="2"/>
</dbReference>
<dbReference type="CDD" id="cd00130">
    <property type="entry name" value="PAS"/>
    <property type="match status" value="2"/>
</dbReference>
<reference evidence="6 7" key="1">
    <citation type="journal article" date="2018" name="Arch. Microbiol.">
        <title>New insights into the metabolic potential of the phototrophic purple bacterium Rhodopila globiformis DSM 161(T) from its draft genome sequence and evidence for a vanadium-dependent nitrogenase.</title>
        <authorList>
            <person name="Imhoff J.F."/>
            <person name="Rahn T."/>
            <person name="Kunzel S."/>
            <person name="Neulinger S.C."/>
        </authorList>
    </citation>
    <scope>NUCLEOTIDE SEQUENCE [LARGE SCALE GENOMIC DNA]</scope>
    <source>
        <strain evidence="6 7">DSM 16996</strain>
    </source>
</reference>
<dbReference type="Proteomes" id="UP000239089">
    <property type="component" value="Unassembled WGS sequence"/>
</dbReference>
<dbReference type="CDD" id="cd00082">
    <property type="entry name" value="HisKA"/>
    <property type="match status" value="1"/>
</dbReference>
<dbReference type="PANTHER" id="PTHR43304:SF1">
    <property type="entry name" value="PAC DOMAIN-CONTAINING PROTEIN"/>
    <property type="match status" value="1"/>
</dbReference>
<dbReference type="EMBL" id="NHSJ01000126">
    <property type="protein sequence ID" value="PPQ27256.1"/>
    <property type="molecule type" value="Genomic_DNA"/>
</dbReference>
<dbReference type="PROSITE" id="PS50112">
    <property type="entry name" value="PAS"/>
    <property type="match status" value="2"/>
</dbReference>
<dbReference type="SUPFAM" id="SSF47384">
    <property type="entry name" value="Homodimeric domain of signal transducing histidine kinase"/>
    <property type="match status" value="1"/>
</dbReference>
<evidence type="ECO:0000313" key="7">
    <source>
        <dbReference type="Proteomes" id="UP000239089"/>
    </source>
</evidence>
<dbReference type="InterPro" id="IPR005467">
    <property type="entry name" value="His_kinase_dom"/>
</dbReference>
<dbReference type="EC" id="2.7.13.3" evidence="2"/>
<accession>A0A2S6MY23</accession>
<dbReference type="Gene3D" id="2.10.70.100">
    <property type="match status" value="1"/>
</dbReference>
<dbReference type="SMART" id="SM00388">
    <property type="entry name" value="HisKA"/>
    <property type="match status" value="1"/>
</dbReference>
<organism evidence="6 7">
    <name type="scientific">Rhodoblastus sphagnicola</name>
    <dbReference type="NCBI Taxonomy" id="333368"/>
    <lineage>
        <taxon>Bacteria</taxon>
        <taxon>Pseudomonadati</taxon>
        <taxon>Pseudomonadota</taxon>
        <taxon>Alphaproteobacteria</taxon>
        <taxon>Hyphomicrobiales</taxon>
        <taxon>Rhodoblastaceae</taxon>
        <taxon>Rhodoblastus</taxon>
    </lineage>
</organism>
<keyword evidence="7" id="KW-1185">Reference proteome</keyword>
<dbReference type="SMART" id="SM00091">
    <property type="entry name" value="PAS"/>
    <property type="match status" value="2"/>
</dbReference>
<evidence type="ECO:0000256" key="4">
    <source>
        <dbReference type="ARBA" id="ARBA00022679"/>
    </source>
</evidence>
<dbReference type="CDD" id="cd00075">
    <property type="entry name" value="HATPase"/>
    <property type="match status" value="1"/>
</dbReference>
<dbReference type="Pfam" id="PF00989">
    <property type="entry name" value="PAS"/>
    <property type="match status" value="1"/>
</dbReference>
<name>A0A2S6MY23_9HYPH</name>
<keyword evidence="5" id="KW-0418">Kinase</keyword>
<dbReference type="PANTHER" id="PTHR43304">
    <property type="entry name" value="PHYTOCHROME-LIKE PROTEIN CPH1"/>
    <property type="match status" value="1"/>
</dbReference>
<evidence type="ECO:0000256" key="1">
    <source>
        <dbReference type="ARBA" id="ARBA00000085"/>
    </source>
</evidence>
<sequence>MNAHFPPSGTAVPPPETAGAAKGGVLAGLKAPLAKRAGLTLIRWREQVPTWFCVVAGVAIAIMAWAARIAIFGDSAKIPYITFVPVVTLAALSGLPALGATTALACAALVLEFVAPPQGGDDIVALAIFILNSILTVALVEALMRVWSESLAQMARAQALEQLKSAIVDSSDDAIITKTLDGRIASWNPAATRILGYRPEEIIGQPVTRLFPSHLLAEESAIVAQLRASEDARHYRTQRLARDGRAIDVALTISPLRDVDGRLIGASKILRDITRQTEIDDALRASEERLRFALEGARAAAWQWDCRAMVSNWDPHFFALHGLDPARESPSFAKWMETVHEDDRAQAESAVRESLAPGAPDYHSEYRVRAPDGALRWIEIFGRVERDENGAPVRLSGISLDVSERHAAWEAAEAANNELARANDSLKRFSYIAAHDLQEPLRKIQQFSELLVTDCGGDIGDDATYYLKVLRESAERLRILINELLIFAQAANRELATAPFDANALMGRVVKTCAVAIAEARARVRIAPLPPLRGDETLVEQLFVNLLTNAIKYRRPGVTPEITLTAGEDEGRMVLRFSDNGMGIAREDQARIFEPFVRLRRGDGVKGAGIGLAICATICDRHGWRISLESAPGAGTTFCVAIPADPRHAA</sequence>
<dbReference type="SMART" id="SM00387">
    <property type="entry name" value="HATPase_c"/>
    <property type="match status" value="1"/>
</dbReference>
<dbReference type="Gene3D" id="1.10.287.130">
    <property type="match status" value="1"/>
</dbReference>
<dbReference type="SUPFAM" id="SSF55874">
    <property type="entry name" value="ATPase domain of HSP90 chaperone/DNA topoisomerase II/histidine kinase"/>
    <property type="match status" value="1"/>
</dbReference>
<dbReference type="Gene3D" id="3.30.450.20">
    <property type="entry name" value="PAS domain"/>
    <property type="match status" value="2"/>
</dbReference>
<dbReference type="OrthoDB" id="9760752at2"/>
<dbReference type="InterPro" id="IPR004358">
    <property type="entry name" value="Sig_transdc_His_kin-like_C"/>
</dbReference>
<gene>
    <name evidence="6" type="ORF">CCR94_20725</name>
</gene>
<proteinExistence type="predicted"/>
<dbReference type="GO" id="GO:0000155">
    <property type="term" value="F:phosphorelay sensor kinase activity"/>
    <property type="evidence" value="ECO:0007669"/>
    <property type="project" value="InterPro"/>
</dbReference>
<dbReference type="GO" id="GO:0006355">
    <property type="term" value="P:regulation of DNA-templated transcription"/>
    <property type="evidence" value="ECO:0007669"/>
    <property type="project" value="InterPro"/>
</dbReference>
<evidence type="ECO:0000313" key="6">
    <source>
        <dbReference type="EMBL" id="PPQ27256.1"/>
    </source>
</evidence>
<dbReference type="InterPro" id="IPR000700">
    <property type="entry name" value="PAS-assoc_C"/>
</dbReference>
<evidence type="ECO:0000256" key="5">
    <source>
        <dbReference type="ARBA" id="ARBA00022777"/>
    </source>
</evidence>
<dbReference type="Gene3D" id="3.30.565.10">
    <property type="entry name" value="Histidine kinase-like ATPase, C-terminal domain"/>
    <property type="match status" value="1"/>
</dbReference>
<keyword evidence="4" id="KW-0808">Transferase</keyword>
<dbReference type="Pfam" id="PF08447">
    <property type="entry name" value="PAS_3"/>
    <property type="match status" value="1"/>
</dbReference>
<comment type="caution">
    <text evidence="6">The sequence shown here is derived from an EMBL/GenBank/DDBJ whole genome shotgun (WGS) entry which is preliminary data.</text>
</comment>
<dbReference type="SUPFAM" id="SSF55785">
    <property type="entry name" value="PYP-like sensor domain (PAS domain)"/>
    <property type="match status" value="2"/>
</dbReference>
<dbReference type="Pfam" id="PF00512">
    <property type="entry name" value="HisKA"/>
    <property type="match status" value="1"/>
</dbReference>
<dbReference type="InterPro" id="IPR013655">
    <property type="entry name" value="PAS_fold_3"/>
</dbReference>
<dbReference type="InterPro" id="IPR036890">
    <property type="entry name" value="HATPase_C_sf"/>
</dbReference>
<comment type="catalytic activity">
    <reaction evidence="1">
        <text>ATP + protein L-histidine = ADP + protein N-phospho-L-histidine.</text>
        <dbReference type="EC" id="2.7.13.3"/>
    </reaction>
</comment>
<dbReference type="PRINTS" id="PR00344">
    <property type="entry name" value="BCTRLSENSOR"/>
</dbReference>
<dbReference type="InterPro" id="IPR035965">
    <property type="entry name" value="PAS-like_dom_sf"/>
</dbReference>
<keyword evidence="3" id="KW-0597">Phosphoprotein</keyword>
<dbReference type="RefSeq" id="WP_104509833.1">
    <property type="nucleotide sequence ID" value="NZ_JACIGC010000005.1"/>
</dbReference>
<dbReference type="InterPro" id="IPR036097">
    <property type="entry name" value="HisK_dim/P_sf"/>
</dbReference>
<dbReference type="PROSITE" id="PS50109">
    <property type="entry name" value="HIS_KIN"/>
    <property type="match status" value="1"/>
</dbReference>
<dbReference type="InterPro" id="IPR052162">
    <property type="entry name" value="Sensor_kinase/Photoreceptor"/>
</dbReference>
<dbReference type="InterPro" id="IPR013767">
    <property type="entry name" value="PAS_fold"/>
</dbReference>
<dbReference type="AlphaFoldDB" id="A0A2S6MY23"/>
<dbReference type="NCBIfam" id="TIGR00229">
    <property type="entry name" value="sensory_box"/>
    <property type="match status" value="2"/>
</dbReference>